<feature type="compositionally biased region" description="Low complexity" evidence="1">
    <location>
        <begin position="36"/>
        <end position="50"/>
    </location>
</feature>
<dbReference type="Proteomes" id="UP000598360">
    <property type="component" value="Unassembled WGS sequence"/>
</dbReference>
<keyword evidence="3" id="KW-1185">Reference proteome</keyword>
<protein>
    <submittedName>
        <fullName evidence="2">Uncharacterized protein</fullName>
    </submittedName>
</protein>
<name>A0A929G245_9PSEU</name>
<evidence type="ECO:0000313" key="2">
    <source>
        <dbReference type="EMBL" id="MBE9375368.1"/>
    </source>
</evidence>
<evidence type="ECO:0000313" key="3">
    <source>
        <dbReference type="Proteomes" id="UP000598360"/>
    </source>
</evidence>
<evidence type="ECO:0000256" key="1">
    <source>
        <dbReference type="SAM" id="MobiDB-lite"/>
    </source>
</evidence>
<feature type="compositionally biased region" description="Basic and acidic residues" evidence="1">
    <location>
        <begin position="297"/>
        <end position="310"/>
    </location>
</feature>
<proteinExistence type="predicted"/>
<dbReference type="InterPro" id="IPR016024">
    <property type="entry name" value="ARM-type_fold"/>
</dbReference>
<feature type="region of interest" description="Disordered" evidence="1">
    <location>
        <begin position="1"/>
        <end position="62"/>
    </location>
</feature>
<dbReference type="AlphaFoldDB" id="A0A929G245"/>
<organism evidence="2 3">
    <name type="scientific">Saccharopolyspora montiporae</name>
    <dbReference type="NCBI Taxonomy" id="2781240"/>
    <lineage>
        <taxon>Bacteria</taxon>
        <taxon>Bacillati</taxon>
        <taxon>Actinomycetota</taxon>
        <taxon>Actinomycetes</taxon>
        <taxon>Pseudonocardiales</taxon>
        <taxon>Pseudonocardiaceae</taxon>
        <taxon>Saccharopolyspora</taxon>
    </lineage>
</organism>
<feature type="region of interest" description="Disordered" evidence="1">
    <location>
        <begin position="297"/>
        <end position="319"/>
    </location>
</feature>
<sequence length="715" mass="79027">MEDHDVDRFGMSDADVPQEGRAPAPPDMSVERLSNEESPSPRSSAVSASEGANVAGKEIDQSHNKNDYRGAVIYSPELIPDLARSMVGDRNGRGLQDPEALRRLAENYVAPDGLLETRHGQGRTALDVLVERRVVLVSAPGDECGQLSACLRLSYELQRRKPDLIVREELMDQTVRLHPATLLATQEPAAILIDLRGSDGADLQAIDRGLVELTNHLQHYDSYLMLIIPPGTERSFEDRVPGRVHVLGKPDPMRVLAHITGVDASTLVDDTGVPEQLTDMWPPKVKAVAEAVRDATERGARPHRALHDALEQESSARPSELRNRILERQGEQDAEWIALLLAAATLETASSQHIAQAADQLLAHNEIPPPEPKAPLLRRSPSVRLQHLPTEWFDPVDRAFRARSFGTDVLRYFWDEHPDLHDPLLAWFGSLPRHVDDLERHDLEQLADRTVLLARQGGARIALGLATSWTKTADSAGGRSARSPRDRYRRSIAVRLLTTAATDSGLGKPVRQQLWHWARDGNTDLKLLTSEVCGGIGAAFPRIALTRLKHLAGSEDAEVRTSVLGSLQQIGTELGTSRFLRYLAEWFDDASPARLDLMSQGVHEVLTDLPGTVDPEAAEGFWRHAIDTMPPKHIKPLVESWLHVAAQLHVDQRGEMVEPLVQATGPEFNRIAQVKHASKPESSSLDLSGVSSGLADVVRQLWIRLEEIDPVWGRE</sequence>
<dbReference type="RefSeq" id="WP_193928794.1">
    <property type="nucleotide sequence ID" value="NZ_JADEYC010000019.1"/>
</dbReference>
<feature type="compositionally biased region" description="Basic and acidic residues" evidence="1">
    <location>
        <begin position="1"/>
        <end position="10"/>
    </location>
</feature>
<gene>
    <name evidence="2" type="ORF">IQ251_13020</name>
</gene>
<comment type="caution">
    <text evidence="2">The sequence shown here is derived from an EMBL/GenBank/DDBJ whole genome shotgun (WGS) entry which is preliminary data.</text>
</comment>
<dbReference type="EMBL" id="JADEYC010000019">
    <property type="protein sequence ID" value="MBE9375368.1"/>
    <property type="molecule type" value="Genomic_DNA"/>
</dbReference>
<accession>A0A929G245</accession>
<reference evidence="2" key="1">
    <citation type="submission" date="2020-10" db="EMBL/GenBank/DDBJ databases">
        <title>Diversity and distribution of actinomycetes associated with coral in the coast of Hainan.</title>
        <authorList>
            <person name="Li F."/>
        </authorList>
    </citation>
    <scope>NUCLEOTIDE SEQUENCE</scope>
    <source>
        <strain evidence="2">HNM0983</strain>
    </source>
</reference>
<dbReference type="SUPFAM" id="SSF48371">
    <property type="entry name" value="ARM repeat"/>
    <property type="match status" value="1"/>
</dbReference>